<sequence length="263" mass="28978">ATCAVEEGSHITTFDGKTYTFHGGCFYTLSDIGVAVMWDRKTTVRVLLEPKHGVICGLCGDFDGDARNDFTTQGNLLVSSAIEFGNSWKVHSSCPDVEENIHPCTVAPNREHWAKLMCSIIKGETFKDCHQKVPPQEYYENCVRDSCACDSGGDCECYCSAVAAYAQACNEAGVCVAWRTPEICPVFCDYYNGPGECIWHYSPCHTPCYKTCLNPEGICSSPLPNLEGNESRILIRLTGTQTFYSEPNSILGLSQIPIFHPSH</sequence>
<dbReference type="Proteomes" id="UP000261520">
    <property type="component" value="Unplaced"/>
</dbReference>
<evidence type="ECO:0000313" key="4">
    <source>
        <dbReference type="Ensembl" id="ENSPMGP00000000846.1"/>
    </source>
</evidence>
<proteinExistence type="predicted"/>
<organism evidence="4 5">
    <name type="scientific">Periophthalmus magnuspinnatus</name>
    <dbReference type="NCBI Taxonomy" id="409849"/>
    <lineage>
        <taxon>Eukaryota</taxon>
        <taxon>Metazoa</taxon>
        <taxon>Chordata</taxon>
        <taxon>Craniata</taxon>
        <taxon>Vertebrata</taxon>
        <taxon>Euteleostomi</taxon>
        <taxon>Actinopterygii</taxon>
        <taxon>Neopterygii</taxon>
        <taxon>Teleostei</taxon>
        <taxon>Neoteleostei</taxon>
        <taxon>Acanthomorphata</taxon>
        <taxon>Gobiaria</taxon>
        <taxon>Gobiiformes</taxon>
        <taxon>Gobioidei</taxon>
        <taxon>Gobiidae</taxon>
        <taxon>Oxudercinae</taxon>
        <taxon>Periophthalmus</taxon>
    </lineage>
</organism>
<dbReference type="InterPro" id="IPR058753">
    <property type="entry name" value="TIL_OTOGL_Mucin"/>
</dbReference>
<dbReference type="PANTHER" id="PTHR11339:SF371">
    <property type="entry name" value="MUCIN-2"/>
    <property type="match status" value="1"/>
</dbReference>
<dbReference type="InterPro" id="IPR014853">
    <property type="entry name" value="VWF/SSPO/ZAN-like_Cys-rich_dom"/>
</dbReference>
<dbReference type="GO" id="GO:0031012">
    <property type="term" value="C:extracellular matrix"/>
    <property type="evidence" value="ECO:0007669"/>
    <property type="project" value="TreeGrafter"/>
</dbReference>
<reference evidence="4" key="1">
    <citation type="submission" date="2025-08" db="UniProtKB">
        <authorList>
            <consortium name="Ensembl"/>
        </authorList>
    </citation>
    <scope>IDENTIFICATION</scope>
</reference>
<feature type="domain" description="VWFD" evidence="3">
    <location>
        <begin position="1"/>
        <end position="95"/>
    </location>
</feature>
<dbReference type="PANTHER" id="PTHR11339">
    <property type="entry name" value="EXTRACELLULAR MATRIX GLYCOPROTEIN RELATED"/>
    <property type="match status" value="1"/>
</dbReference>
<dbReference type="PROSITE" id="PS51233">
    <property type="entry name" value="VWFD"/>
    <property type="match status" value="1"/>
</dbReference>
<dbReference type="Pfam" id="PF25962">
    <property type="entry name" value="TIL_OTOGL_Mucin"/>
    <property type="match status" value="1"/>
</dbReference>
<accession>A0A3B3Z8X9</accession>
<evidence type="ECO:0000313" key="5">
    <source>
        <dbReference type="Proteomes" id="UP000261520"/>
    </source>
</evidence>
<protein>
    <recommendedName>
        <fullName evidence="3">VWFD domain-containing protein</fullName>
    </recommendedName>
</protein>
<dbReference type="Pfam" id="PF08742">
    <property type="entry name" value="C8"/>
    <property type="match status" value="1"/>
</dbReference>
<keyword evidence="5" id="KW-1185">Reference proteome</keyword>
<evidence type="ECO:0000256" key="1">
    <source>
        <dbReference type="ARBA" id="ARBA00023157"/>
    </source>
</evidence>
<dbReference type="AlphaFoldDB" id="A0A3B3Z8X9"/>
<dbReference type="Ensembl" id="ENSPMGT00000000890.1">
    <property type="protein sequence ID" value="ENSPMGP00000000846.1"/>
    <property type="gene ID" value="ENSPMGG00000000780.1"/>
</dbReference>
<dbReference type="Pfam" id="PF00094">
    <property type="entry name" value="VWD"/>
    <property type="match status" value="2"/>
</dbReference>
<name>A0A3B3Z8X9_9GOBI</name>
<reference evidence="4" key="2">
    <citation type="submission" date="2025-09" db="UniProtKB">
        <authorList>
            <consortium name="Ensembl"/>
        </authorList>
    </citation>
    <scope>IDENTIFICATION</scope>
</reference>
<dbReference type="SMART" id="SM00832">
    <property type="entry name" value="C8"/>
    <property type="match status" value="1"/>
</dbReference>
<dbReference type="InterPro" id="IPR050780">
    <property type="entry name" value="Mucin_vWF_Thrombospondin_sf"/>
</dbReference>
<keyword evidence="2" id="KW-0325">Glycoprotein</keyword>
<dbReference type="InterPro" id="IPR001846">
    <property type="entry name" value="VWF_type-D"/>
</dbReference>
<evidence type="ECO:0000259" key="3">
    <source>
        <dbReference type="PROSITE" id="PS51233"/>
    </source>
</evidence>
<keyword evidence="1" id="KW-1015">Disulfide bond</keyword>
<evidence type="ECO:0000256" key="2">
    <source>
        <dbReference type="ARBA" id="ARBA00023180"/>
    </source>
</evidence>
<dbReference type="GO" id="GO:0005615">
    <property type="term" value="C:extracellular space"/>
    <property type="evidence" value="ECO:0007669"/>
    <property type="project" value="TreeGrafter"/>
</dbReference>